<evidence type="ECO:0000256" key="7">
    <source>
        <dbReference type="ARBA" id="ARBA00052077"/>
    </source>
</evidence>
<comment type="catalytic activity">
    <reaction evidence="7">
        <text>7,8-dihydroneopterin + O2 = 7,8-dihydroxanthopterin + glycolaldehyde + formate + H(+)</text>
        <dbReference type="Rhea" id="RHEA:45332"/>
        <dbReference type="ChEBI" id="CHEBI:15378"/>
        <dbReference type="ChEBI" id="CHEBI:15379"/>
        <dbReference type="ChEBI" id="CHEBI:15740"/>
        <dbReference type="ChEBI" id="CHEBI:17001"/>
        <dbReference type="ChEBI" id="CHEBI:17071"/>
        <dbReference type="ChEBI" id="CHEBI:85130"/>
        <dbReference type="EC" id="1.13.11.81"/>
    </reaction>
</comment>
<evidence type="ECO:0000256" key="1">
    <source>
        <dbReference type="ARBA" id="ARBA00001353"/>
    </source>
</evidence>
<dbReference type="Pfam" id="PF02152">
    <property type="entry name" value="FolB"/>
    <property type="match status" value="1"/>
</dbReference>
<proteinExistence type="inferred from homology"/>
<organism evidence="11 12">
    <name type="scientific">Corynebacterium macginleyi</name>
    <dbReference type="NCBI Taxonomy" id="38290"/>
    <lineage>
        <taxon>Bacteria</taxon>
        <taxon>Bacillati</taxon>
        <taxon>Actinomycetota</taxon>
        <taxon>Actinomycetes</taxon>
        <taxon>Mycobacteriales</taxon>
        <taxon>Corynebacteriaceae</taxon>
        <taxon>Corynebacterium</taxon>
    </lineage>
</organism>
<dbReference type="SUPFAM" id="SSF55620">
    <property type="entry name" value="Tetrahydrobiopterin biosynthesis enzymes-like"/>
    <property type="match status" value="1"/>
</dbReference>
<dbReference type="InterPro" id="IPR006157">
    <property type="entry name" value="FolB_dom"/>
</dbReference>
<dbReference type="InterPro" id="IPR006156">
    <property type="entry name" value="Dihydroneopterin_aldolase"/>
</dbReference>
<dbReference type="Proteomes" id="UP000270649">
    <property type="component" value="Unassembled WGS sequence"/>
</dbReference>
<gene>
    <name evidence="11" type="primary">folB</name>
    <name evidence="11" type="ORF">D9543_04665</name>
</gene>
<reference evidence="11 12" key="1">
    <citation type="submission" date="2018-10" db="EMBL/GenBank/DDBJ databases">
        <title>Corynebacterium macginleyi genome sequencing and assembly of the type strain and two clinical samples.</title>
        <authorList>
            <person name="Bernier A.-M."/>
            <person name="Bernard K."/>
        </authorList>
    </citation>
    <scope>NUCLEOTIDE SEQUENCE [LARGE SCALE GENOMIC DNA]</scope>
    <source>
        <strain evidence="11 12">NML 120205</strain>
    </source>
</reference>
<feature type="compositionally biased region" description="Low complexity" evidence="9">
    <location>
        <begin position="128"/>
        <end position="151"/>
    </location>
</feature>
<dbReference type="PANTHER" id="PTHR42844:SF1">
    <property type="entry name" value="DIHYDRONEOPTERIN ALDOLASE 1-RELATED"/>
    <property type="match status" value="1"/>
</dbReference>
<evidence type="ECO:0000256" key="5">
    <source>
        <dbReference type="ARBA" id="ARBA00023239"/>
    </source>
</evidence>
<dbReference type="GO" id="GO:0046654">
    <property type="term" value="P:tetrahydrofolate biosynthetic process"/>
    <property type="evidence" value="ECO:0007669"/>
    <property type="project" value="UniProtKB-UniRule"/>
</dbReference>
<keyword evidence="4 8" id="KW-0289">Folate biosynthesis</keyword>
<comment type="function">
    <text evidence="8">Catalyzes the conversion of 7,8-dihydroneopterin to 6-hydroxymethyl-7,8-dihydropterin.</text>
</comment>
<keyword evidence="5 8" id="KW-0456">Lyase</keyword>
<dbReference type="NCBIfam" id="TIGR00525">
    <property type="entry name" value="folB"/>
    <property type="match status" value="1"/>
</dbReference>
<evidence type="ECO:0000256" key="6">
    <source>
        <dbReference type="ARBA" id="ARBA00032903"/>
    </source>
</evidence>
<dbReference type="InterPro" id="IPR043133">
    <property type="entry name" value="GTP-CH-I_C/QueF"/>
</dbReference>
<accession>A0A3M0GDR5</accession>
<dbReference type="GO" id="GO:0005737">
    <property type="term" value="C:cytoplasm"/>
    <property type="evidence" value="ECO:0007669"/>
    <property type="project" value="TreeGrafter"/>
</dbReference>
<evidence type="ECO:0000256" key="2">
    <source>
        <dbReference type="ARBA" id="ARBA00005013"/>
    </source>
</evidence>
<dbReference type="AlphaFoldDB" id="A0A3M0GDR5"/>
<dbReference type="PANTHER" id="PTHR42844">
    <property type="entry name" value="DIHYDRONEOPTERIN ALDOLASE 1-RELATED"/>
    <property type="match status" value="1"/>
</dbReference>
<dbReference type="RefSeq" id="WP_121927654.1">
    <property type="nucleotide sequence ID" value="NZ_JBAHVG010000004.1"/>
</dbReference>
<dbReference type="Gene3D" id="3.30.1130.10">
    <property type="match status" value="1"/>
</dbReference>
<feature type="region of interest" description="Disordered" evidence="9">
    <location>
        <begin position="120"/>
        <end position="164"/>
    </location>
</feature>
<dbReference type="GO" id="GO:0046656">
    <property type="term" value="P:folic acid biosynthetic process"/>
    <property type="evidence" value="ECO:0007669"/>
    <property type="project" value="UniProtKB-UniRule"/>
</dbReference>
<name>A0A3M0GDR5_9CORY</name>
<dbReference type="EMBL" id="REGC01000004">
    <property type="protein sequence ID" value="RMB62607.1"/>
    <property type="molecule type" value="Genomic_DNA"/>
</dbReference>
<evidence type="ECO:0000313" key="12">
    <source>
        <dbReference type="Proteomes" id="UP000270649"/>
    </source>
</evidence>
<dbReference type="GO" id="GO:0004150">
    <property type="term" value="F:dihydroneopterin aldolase activity"/>
    <property type="evidence" value="ECO:0007669"/>
    <property type="project" value="UniProtKB-UniRule"/>
</dbReference>
<evidence type="ECO:0000256" key="4">
    <source>
        <dbReference type="ARBA" id="ARBA00022909"/>
    </source>
</evidence>
<comment type="caution">
    <text evidence="11">The sequence shown here is derived from an EMBL/GenBank/DDBJ whole genome shotgun (WGS) entry which is preliminary data.</text>
</comment>
<comment type="similarity">
    <text evidence="3 8">Belongs to the DHNA family.</text>
</comment>
<sequence>MADRIELTGLECFGYHGVFAEEKRTGQPFIVDIICWSEFAEAAAHDDLTMTINYAELANIAADIVEGPSRDLIETVASEVADTIMASFADLHAVEVTVHKPKAPIPRTFGDVAVIARRSRKHAQISVPRPASRPASRSASQAGTGQTAAQGIDAPPAGTNPGPQ</sequence>
<dbReference type="FunFam" id="3.30.1130.10:FF:000003">
    <property type="entry name" value="7,8-dihydroneopterin aldolase"/>
    <property type="match status" value="1"/>
</dbReference>
<comment type="pathway">
    <text evidence="2 8">Cofactor biosynthesis; tetrahydrofolate biosynthesis; 2-amino-4-hydroxy-6-hydroxymethyl-7,8-dihydropteridine diphosphate from 7,8-dihydroneopterin triphosphate: step 3/4.</text>
</comment>
<evidence type="ECO:0000256" key="3">
    <source>
        <dbReference type="ARBA" id="ARBA00005708"/>
    </source>
</evidence>
<dbReference type="SMART" id="SM00905">
    <property type="entry name" value="FolB"/>
    <property type="match status" value="1"/>
</dbReference>
<protein>
    <recommendedName>
        <fullName evidence="6 8">7,8-dihydroneopterin aldolase</fullName>
        <ecNumber evidence="8">4.1.2.25</ecNumber>
    </recommendedName>
</protein>
<dbReference type="NCBIfam" id="TIGR00526">
    <property type="entry name" value="folB_dom"/>
    <property type="match status" value="1"/>
</dbReference>
<dbReference type="EC" id="4.1.2.25" evidence="8"/>
<evidence type="ECO:0000256" key="8">
    <source>
        <dbReference type="RuleBase" id="RU362079"/>
    </source>
</evidence>
<dbReference type="CDD" id="cd00534">
    <property type="entry name" value="DHNA_DHNTPE"/>
    <property type="match status" value="1"/>
</dbReference>
<comment type="catalytic activity">
    <reaction evidence="1 8">
        <text>7,8-dihydroneopterin = 6-hydroxymethyl-7,8-dihydropterin + glycolaldehyde</text>
        <dbReference type="Rhea" id="RHEA:10540"/>
        <dbReference type="ChEBI" id="CHEBI:17001"/>
        <dbReference type="ChEBI" id="CHEBI:17071"/>
        <dbReference type="ChEBI" id="CHEBI:44841"/>
        <dbReference type="EC" id="4.1.2.25"/>
    </reaction>
</comment>
<evidence type="ECO:0000313" key="11">
    <source>
        <dbReference type="EMBL" id="RMB62607.1"/>
    </source>
</evidence>
<feature type="domain" description="Dihydroneopterin aldolase/epimerase" evidence="10">
    <location>
        <begin position="5"/>
        <end position="118"/>
    </location>
</feature>
<evidence type="ECO:0000259" key="10">
    <source>
        <dbReference type="SMART" id="SM00905"/>
    </source>
</evidence>
<dbReference type="UniPathway" id="UPA00077">
    <property type="reaction ID" value="UER00154"/>
</dbReference>
<evidence type="ECO:0000256" key="9">
    <source>
        <dbReference type="SAM" id="MobiDB-lite"/>
    </source>
</evidence>